<dbReference type="InterPro" id="IPR012904">
    <property type="entry name" value="OGG_N"/>
</dbReference>
<evidence type="ECO:0000259" key="10">
    <source>
        <dbReference type="SMART" id="SM00478"/>
    </source>
</evidence>
<evidence type="ECO:0000256" key="2">
    <source>
        <dbReference type="ARBA" id="ARBA00012720"/>
    </source>
</evidence>
<dbReference type="CDD" id="cd00056">
    <property type="entry name" value="ENDO3c"/>
    <property type="match status" value="1"/>
</dbReference>
<dbReference type="EC" id="4.2.99.18" evidence="2"/>
<dbReference type="SUPFAM" id="SSF48150">
    <property type="entry name" value="DNA-glycosylase"/>
    <property type="match status" value="1"/>
</dbReference>
<keyword evidence="7" id="KW-0511">Multifunctional enzyme</keyword>
<dbReference type="SMART" id="SM00478">
    <property type="entry name" value="ENDO3c"/>
    <property type="match status" value="1"/>
</dbReference>
<dbReference type="InterPro" id="IPR052054">
    <property type="entry name" value="Oxidative_DNA_repair_enzyme"/>
</dbReference>
<dbReference type="GO" id="GO:0140078">
    <property type="term" value="F:class I DNA-(apurinic or apyrimidinic site) endonuclease activity"/>
    <property type="evidence" value="ECO:0007669"/>
    <property type="project" value="UniProtKB-EC"/>
</dbReference>
<dbReference type="KEGG" id="alka:J0B03_09465"/>
<dbReference type="SUPFAM" id="SSF55945">
    <property type="entry name" value="TATA-box binding protein-like"/>
    <property type="match status" value="1"/>
</dbReference>
<proteinExistence type="inferred from homology"/>
<organism evidence="11 12">
    <name type="scientific">Alkalibacter rhizosphaerae</name>
    <dbReference type="NCBI Taxonomy" id="2815577"/>
    <lineage>
        <taxon>Bacteria</taxon>
        <taxon>Bacillati</taxon>
        <taxon>Bacillota</taxon>
        <taxon>Clostridia</taxon>
        <taxon>Eubacteriales</taxon>
        <taxon>Eubacteriaceae</taxon>
        <taxon>Alkalibacter</taxon>
    </lineage>
</organism>
<keyword evidence="3" id="KW-0227">DNA damage</keyword>
<protein>
    <recommendedName>
        <fullName evidence="2">DNA-(apurinic or apyrimidinic site) lyase</fullName>
        <ecNumber evidence="2">4.2.99.18</ecNumber>
    </recommendedName>
</protein>
<dbReference type="GO" id="GO:0003684">
    <property type="term" value="F:damaged DNA binding"/>
    <property type="evidence" value="ECO:0007669"/>
    <property type="project" value="InterPro"/>
</dbReference>
<evidence type="ECO:0000313" key="11">
    <source>
        <dbReference type="EMBL" id="QSX08026.1"/>
    </source>
</evidence>
<dbReference type="Pfam" id="PF00730">
    <property type="entry name" value="HhH-GPD"/>
    <property type="match status" value="1"/>
</dbReference>
<keyword evidence="6" id="KW-0456">Lyase</keyword>
<evidence type="ECO:0000256" key="3">
    <source>
        <dbReference type="ARBA" id="ARBA00022763"/>
    </source>
</evidence>
<comment type="catalytic activity">
    <reaction evidence="9">
        <text>2'-deoxyribonucleotide-(2'-deoxyribose 5'-phosphate)-2'-deoxyribonucleotide-DNA = a 3'-end 2'-deoxyribonucleotide-(2,3-dehydro-2,3-deoxyribose 5'-phosphate)-DNA + a 5'-end 5'-phospho-2'-deoxyribonucleoside-DNA + H(+)</text>
        <dbReference type="Rhea" id="RHEA:66592"/>
        <dbReference type="Rhea" id="RHEA-COMP:13180"/>
        <dbReference type="Rhea" id="RHEA-COMP:16897"/>
        <dbReference type="Rhea" id="RHEA-COMP:17067"/>
        <dbReference type="ChEBI" id="CHEBI:15378"/>
        <dbReference type="ChEBI" id="CHEBI:136412"/>
        <dbReference type="ChEBI" id="CHEBI:157695"/>
        <dbReference type="ChEBI" id="CHEBI:167181"/>
        <dbReference type="EC" id="4.2.99.18"/>
    </reaction>
</comment>
<keyword evidence="8" id="KW-0326">Glycosidase</keyword>
<dbReference type="InterPro" id="IPR011257">
    <property type="entry name" value="DNA_glycosylase"/>
</dbReference>
<dbReference type="InterPro" id="IPR023170">
    <property type="entry name" value="HhH_base_excis_C"/>
</dbReference>
<dbReference type="GO" id="GO:0006289">
    <property type="term" value="P:nucleotide-excision repair"/>
    <property type="evidence" value="ECO:0007669"/>
    <property type="project" value="InterPro"/>
</dbReference>
<dbReference type="PANTHER" id="PTHR10242:SF2">
    <property type="entry name" value="N-GLYCOSYLASE_DNA LYASE"/>
    <property type="match status" value="1"/>
</dbReference>
<evidence type="ECO:0000256" key="4">
    <source>
        <dbReference type="ARBA" id="ARBA00022801"/>
    </source>
</evidence>
<dbReference type="GO" id="GO:0008534">
    <property type="term" value="F:oxidized purine nucleobase lesion DNA N-glycosylase activity"/>
    <property type="evidence" value="ECO:0007669"/>
    <property type="project" value="InterPro"/>
</dbReference>
<dbReference type="InterPro" id="IPR003265">
    <property type="entry name" value="HhH-GPD_domain"/>
</dbReference>
<dbReference type="EMBL" id="CP071444">
    <property type="protein sequence ID" value="QSX08026.1"/>
    <property type="molecule type" value="Genomic_DNA"/>
</dbReference>
<evidence type="ECO:0000256" key="7">
    <source>
        <dbReference type="ARBA" id="ARBA00023268"/>
    </source>
</evidence>
<dbReference type="PANTHER" id="PTHR10242">
    <property type="entry name" value="8-OXOGUANINE DNA GLYCOSYLASE"/>
    <property type="match status" value="1"/>
</dbReference>
<dbReference type="AlphaFoldDB" id="A0A974XL83"/>
<evidence type="ECO:0000256" key="6">
    <source>
        <dbReference type="ARBA" id="ARBA00023239"/>
    </source>
</evidence>
<feature type="domain" description="HhH-GPD" evidence="10">
    <location>
        <begin position="122"/>
        <end position="284"/>
    </location>
</feature>
<dbReference type="Pfam" id="PF07934">
    <property type="entry name" value="OGG_N"/>
    <property type="match status" value="1"/>
</dbReference>
<keyword evidence="5" id="KW-0234">DNA repair</keyword>
<evidence type="ECO:0000313" key="12">
    <source>
        <dbReference type="Proteomes" id="UP000663499"/>
    </source>
</evidence>
<name>A0A974XL83_9FIRM</name>
<dbReference type="Gene3D" id="3.30.310.260">
    <property type="match status" value="1"/>
</dbReference>
<evidence type="ECO:0000256" key="8">
    <source>
        <dbReference type="ARBA" id="ARBA00023295"/>
    </source>
</evidence>
<dbReference type="Gene3D" id="1.10.340.30">
    <property type="entry name" value="Hypothetical protein, domain 2"/>
    <property type="match status" value="1"/>
</dbReference>
<dbReference type="Proteomes" id="UP000663499">
    <property type="component" value="Chromosome"/>
</dbReference>
<sequence length="294" mass="34026">MLKDYSIHGEEIHAVITQFDLYQTFESGQCFRWNQMTPNRYMGISLDHVLDVEKREDRFVLRGTDRNTFEEYWMDYLDLKRDYAAIVKAVSVEESISKAAAYGWGLRILLQEEWETMISFILSSNNNVKRIKNLVEGLSHKYGRPIQYGGRTLYTFPRPEELQGVTCEDLAPVRCGYRASYIVDAVEKVMGGRVDPKTLRSLSYQEGIRKLMEIKGVGPKVADCIFLYGAGKYESYPVDVWVKRVTESIYMKRDATAAEIKKRADDLWGDLAGFAQQYLFYYARENNLKTGEII</sequence>
<dbReference type="GO" id="GO:0006284">
    <property type="term" value="P:base-excision repair"/>
    <property type="evidence" value="ECO:0007669"/>
    <property type="project" value="InterPro"/>
</dbReference>
<dbReference type="Gene3D" id="1.10.1670.10">
    <property type="entry name" value="Helix-hairpin-Helix base-excision DNA repair enzymes (C-terminal)"/>
    <property type="match status" value="1"/>
</dbReference>
<keyword evidence="12" id="KW-1185">Reference proteome</keyword>
<comment type="similarity">
    <text evidence="1">Belongs to the type-1 OGG1 family.</text>
</comment>
<reference evidence="11" key="1">
    <citation type="submission" date="2021-03" db="EMBL/GenBank/DDBJ databases">
        <title>Alkalibacter marinus sp. nov., isolated from tidal flat sediment.</title>
        <authorList>
            <person name="Namirimu T."/>
            <person name="Yang J.-A."/>
            <person name="Yang S.-H."/>
            <person name="Kim Y.-J."/>
            <person name="Kwon K.K."/>
        </authorList>
    </citation>
    <scope>NUCLEOTIDE SEQUENCE</scope>
    <source>
        <strain evidence="11">ES005</strain>
    </source>
</reference>
<evidence type="ECO:0000256" key="1">
    <source>
        <dbReference type="ARBA" id="ARBA00010679"/>
    </source>
</evidence>
<evidence type="ECO:0000256" key="9">
    <source>
        <dbReference type="ARBA" id="ARBA00044632"/>
    </source>
</evidence>
<gene>
    <name evidence="11" type="ORF">J0B03_09465</name>
</gene>
<keyword evidence="4" id="KW-0378">Hydrolase</keyword>
<accession>A0A974XL83</accession>
<evidence type="ECO:0000256" key="5">
    <source>
        <dbReference type="ARBA" id="ARBA00023204"/>
    </source>
</evidence>
<dbReference type="RefSeq" id="WP_207299368.1">
    <property type="nucleotide sequence ID" value="NZ_CP071444.1"/>
</dbReference>